<feature type="compositionally biased region" description="Basic and acidic residues" evidence="1">
    <location>
        <begin position="200"/>
        <end position="212"/>
    </location>
</feature>
<gene>
    <name evidence="2" type="ORF">A2Z63_02435</name>
</gene>
<organism evidence="2 3">
    <name type="scientific">Candidatus Giovannonibacteria bacterium RIFCSPLOWO2_02_44_8</name>
    <dbReference type="NCBI Taxonomy" id="1798355"/>
    <lineage>
        <taxon>Bacteria</taxon>
        <taxon>Candidatus Giovannoniibacteriota</taxon>
    </lineage>
</organism>
<sequence>MEYSSRQLNELYKKLPWDLKDALFSEASANSIRAIGEKYNFQIKKIGILADETGLVLFGVLHPKDFIPDLAQKLGVDKEVAKKIAEDVNREIFQKVRVSLRKLHGITDEEPITKKQETTIPIPVPPLPTPQAVGAKPPKIVITEKIDIPKEAPKEELKPLEIRPIKGGPLEEPEKTPTPPGAGAPTASVEVSPRPQLDFPPRRSQEPERDMGLKIMPHSPEQVGIKKIPKPPSGMAFIAEKKLEPPHPSPPPSSQTPEGQRKASEGTAKPPDPPKPSYDQYRERI</sequence>
<evidence type="ECO:0000313" key="3">
    <source>
        <dbReference type="Proteomes" id="UP000178405"/>
    </source>
</evidence>
<evidence type="ECO:0000256" key="1">
    <source>
        <dbReference type="SAM" id="MobiDB-lite"/>
    </source>
</evidence>
<proteinExistence type="predicted"/>
<feature type="region of interest" description="Disordered" evidence="1">
    <location>
        <begin position="152"/>
        <end position="285"/>
    </location>
</feature>
<protein>
    <submittedName>
        <fullName evidence="2">Uncharacterized protein</fullName>
    </submittedName>
</protein>
<reference evidence="2 3" key="1">
    <citation type="journal article" date="2016" name="Nat. Commun.">
        <title>Thousands of microbial genomes shed light on interconnected biogeochemical processes in an aquifer system.</title>
        <authorList>
            <person name="Anantharaman K."/>
            <person name="Brown C.T."/>
            <person name="Hug L.A."/>
            <person name="Sharon I."/>
            <person name="Castelle C.J."/>
            <person name="Probst A.J."/>
            <person name="Thomas B.C."/>
            <person name="Singh A."/>
            <person name="Wilkins M.J."/>
            <person name="Karaoz U."/>
            <person name="Brodie E.L."/>
            <person name="Williams K.H."/>
            <person name="Hubbard S.S."/>
            <person name="Banfield J.F."/>
        </authorList>
    </citation>
    <scope>NUCLEOTIDE SEQUENCE [LARGE SCALE GENOMIC DNA]</scope>
</reference>
<comment type="caution">
    <text evidence="2">The sequence shown here is derived from an EMBL/GenBank/DDBJ whole genome shotgun (WGS) entry which is preliminary data.</text>
</comment>
<name>A0A1F5XCT6_9BACT</name>
<dbReference type="Proteomes" id="UP000178405">
    <property type="component" value="Unassembled WGS sequence"/>
</dbReference>
<feature type="compositionally biased region" description="Basic and acidic residues" evidence="1">
    <location>
        <begin position="152"/>
        <end position="164"/>
    </location>
</feature>
<accession>A0A1F5XCT6</accession>
<dbReference type="EMBL" id="MFIH01000017">
    <property type="protein sequence ID" value="OGF85659.1"/>
    <property type="molecule type" value="Genomic_DNA"/>
</dbReference>
<dbReference type="AlphaFoldDB" id="A0A1F5XCT6"/>
<evidence type="ECO:0000313" key="2">
    <source>
        <dbReference type="EMBL" id="OGF85659.1"/>
    </source>
</evidence>